<dbReference type="WBParaSite" id="jg17009">
    <property type="protein sequence ID" value="jg17009"/>
    <property type="gene ID" value="jg17009"/>
</dbReference>
<evidence type="ECO:0000256" key="1">
    <source>
        <dbReference type="SAM" id="MobiDB-lite"/>
    </source>
</evidence>
<evidence type="ECO:0000313" key="2">
    <source>
        <dbReference type="Proteomes" id="UP000887574"/>
    </source>
</evidence>
<evidence type="ECO:0000313" key="3">
    <source>
        <dbReference type="WBParaSite" id="jg17009"/>
    </source>
</evidence>
<protein>
    <submittedName>
        <fullName evidence="3">Uncharacterized protein</fullName>
    </submittedName>
</protein>
<dbReference type="Proteomes" id="UP000887574">
    <property type="component" value="Unplaced"/>
</dbReference>
<organism evidence="2 3">
    <name type="scientific">Ditylenchus dipsaci</name>
    <dbReference type="NCBI Taxonomy" id="166011"/>
    <lineage>
        <taxon>Eukaryota</taxon>
        <taxon>Metazoa</taxon>
        <taxon>Ecdysozoa</taxon>
        <taxon>Nematoda</taxon>
        <taxon>Chromadorea</taxon>
        <taxon>Rhabditida</taxon>
        <taxon>Tylenchina</taxon>
        <taxon>Tylenchomorpha</taxon>
        <taxon>Sphaerularioidea</taxon>
        <taxon>Anguinidae</taxon>
        <taxon>Anguininae</taxon>
        <taxon>Ditylenchus</taxon>
    </lineage>
</organism>
<feature type="region of interest" description="Disordered" evidence="1">
    <location>
        <begin position="53"/>
        <end position="75"/>
    </location>
</feature>
<reference evidence="3" key="1">
    <citation type="submission" date="2022-11" db="UniProtKB">
        <authorList>
            <consortium name="WormBaseParasite"/>
        </authorList>
    </citation>
    <scope>IDENTIFICATION</scope>
</reference>
<sequence length="75" mass="8343">MEQHSLSNLCSFLRRLDIVLSLTHSNPSIYFAVLVRLSPPFLLLSSRPINTAEVKEEGEEGKWPEHAHGPASTTS</sequence>
<name>A0A915D835_9BILA</name>
<proteinExistence type="predicted"/>
<keyword evidence="2" id="KW-1185">Reference proteome</keyword>
<dbReference type="AlphaFoldDB" id="A0A915D835"/>
<accession>A0A915D835</accession>